<dbReference type="Proteomes" id="UP001231616">
    <property type="component" value="Unassembled WGS sequence"/>
</dbReference>
<feature type="domain" description="PPIase FKBP-type" evidence="7">
    <location>
        <begin position="70"/>
        <end position="158"/>
    </location>
</feature>
<evidence type="ECO:0000313" key="9">
    <source>
        <dbReference type="Proteomes" id="UP001231616"/>
    </source>
</evidence>
<keyword evidence="4 5" id="KW-0413">Isomerase</keyword>
<dbReference type="PROSITE" id="PS50059">
    <property type="entry name" value="FKBP_PPIASE"/>
    <property type="match status" value="1"/>
</dbReference>
<evidence type="ECO:0000256" key="1">
    <source>
        <dbReference type="ARBA" id="ARBA00000971"/>
    </source>
</evidence>
<dbReference type="InterPro" id="IPR001179">
    <property type="entry name" value="PPIase_FKBP_dom"/>
</dbReference>
<dbReference type="PANTHER" id="PTHR43811">
    <property type="entry name" value="FKBP-TYPE PEPTIDYL-PROLYL CIS-TRANS ISOMERASE FKPA"/>
    <property type="match status" value="1"/>
</dbReference>
<dbReference type="EC" id="5.2.1.8" evidence="6"/>
<dbReference type="InterPro" id="IPR046357">
    <property type="entry name" value="PPIase_dom_sf"/>
</dbReference>
<dbReference type="SUPFAM" id="SSF54534">
    <property type="entry name" value="FKBP-like"/>
    <property type="match status" value="1"/>
</dbReference>
<dbReference type="RefSeq" id="WP_305895126.1">
    <property type="nucleotide sequence ID" value="NZ_JAUZVZ010000038.1"/>
</dbReference>
<gene>
    <name evidence="8" type="ORF">Q3O60_16990</name>
</gene>
<proteinExistence type="inferred from homology"/>
<dbReference type="Gene3D" id="3.10.50.40">
    <property type="match status" value="1"/>
</dbReference>
<organism evidence="8 9">
    <name type="scientific">Alkalimonas collagenimarina</name>
    <dbReference type="NCBI Taxonomy" id="400390"/>
    <lineage>
        <taxon>Bacteria</taxon>
        <taxon>Pseudomonadati</taxon>
        <taxon>Pseudomonadota</taxon>
        <taxon>Gammaproteobacteria</taxon>
        <taxon>Alkalimonas</taxon>
    </lineage>
</organism>
<evidence type="ECO:0000256" key="6">
    <source>
        <dbReference type="RuleBase" id="RU003915"/>
    </source>
</evidence>
<evidence type="ECO:0000313" key="8">
    <source>
        <dbReference type="EMBL" id="MDP4537880.1"/>
    </source>
</evidence>
<dbReference type="EMBL" id="JAUZVZ010000038">
    <property type="protein sequence ID" value="MDP4537880.1"/>
    <property type="molecule type" value="Genomic_DNA"/>
</dbReference>
<name>A0ABT9H4R3_9GAMM</name>
<comment type="similarity">
    <text evidence="2 6">Belongs to the FKBP-type PPIase family.</text>
</comment>
<keyword evidence="3 5" id="KW-0697">Rotamase</keyword>
<evidence type="ECO:0000256" key="3">
    <source>
        <dbReference type="ARBA" id="ARBA00023110"/>
    </source>
</evidence>
<protein>
    <recommendedName>
        <fullName evidence="6">Peptidyl-prolyl cis-trans isomerase</fullName>
        <ecNumber evidence="6">5.2.1.8</ecNumber>
    </recommendedName>
</protein>
<keyword evidence="9" id="KW-1185">Reference proteome</keyword>
<evidence type="ECO:0000259" key="7">
    <source>
        <dbReference type="PROSITE" id="PS50059"/>
    </source>
</evidence>
<sequence length="163" mass="17974">MKSFFQLLILFTIFLFPSLLSATTLSVAERLELNQQHVADMLAHPEVLVTASGLGYQEITAGTGARPSELSSVQVYYHGRLLTGQTFDKQLAPDEPLEFILHQVISGWQEGLQLMREGGTARLHIPPELAYGAHGVPGVPGVPPFSFLVFDIELIRVSGFRRD</sequence>
<reference evidence="8 9" key="1">
    <citation type="submission" date="2023-08" db="EMBL/GenBank/DDBJ databases">
        <authorList>
            <person name="Joshi A."/>
            <person name="Thite S."/>
        </authorList>
    </citation>
    <scope>NUCLEOTIDE SEQUENCE [LARGE SCALE GENOMIC DNA]</scope>
    <source>
        <strain evidence="8 9">AC40</strain>
    </source>
</reference>
<accession>A0ABT9H4R3</accession>
<evidence type="ECO:0000256" key="2">
    <source>
        <dbReference type="ARBA" id="ARBA00006577"/>
    </source>
</evidence>
<dbReference type="GO" id="GO:0003755">
    <property type="term" value="F:peptidyl-prolyl cis-trans isomerase activity"/>
    <property type="evidence" value="ECO:0007669"/>
    <property type="project" value="UniProtKB-EC"/>
</dbReference>
<comment type="catalytic activity">
    <reaction evidence="1 5 6">
        <text>[protein]-peptidylproline (omega=180) = [protein]-peptidylproline (omega=0)</text>
        <dbReference type="Rhea" id="RHEA:16237"/>
        <dbReference type="Rhea" id="RHEA-COMP:10747"/>
        <dbReference type="Rhea" id="RHEA-COMP:10748"/>
        <dbReference type="ChEBI" id="CHEBI:83833"/>
        <dbReference type="ChEBI" id="CHEBI:83834"/>
        <dbReference type="EC" id="5.2.1.8"/>
    </reaction>
</comment>
<comment type="caution">
    <text evidence="8">The sequence shown here is derived from an EMBL/GenBank/DDBJ whole genome shotgun (WGS) entry which is preliminary data.</text>
</comment>
<evidence type="ECO:0000256" key="5">
    <source>
        <dbReference type="PROSITE-ProRule" id="PRU00277"/>
    </source>
</evidence>
<dbReference type="Pfam" id="PF00254">
    <property type="entry name" value="FKBP_C"/>
    <property type="match status" value="1"/>
</dbReference>
<evidence type="ECO:0000256" key="4">
    <source>
        <dbReference type="ARBA" id="ARBA00023235"/>
    </source>
</evidence>
<dbReference type="PANTHER" id="PTHR43811:SF19">
    <property type="entry name" value="39 KDA FK506-BINDING NUCLEAR PROTEIN"/>
    <property type="match status" value="1"/>
</dbReference>